<keyword evidence="2" id="KW-1133">Transmembrane helix</keyword>
<feature type="transmembrane region" description="Helical" evidence="2">
    <location>
        <begin position="50"/>
        <end position="71"/>
    </location>
</feature>
<feature type="compositionally biased region" description="Basic and acidic residues" evidence="1">
    <location>
        <begin position="17"/>
        <end position="29"/>
    </location>
</feature>
<feature type="region of interest" description="Disordered" evidence="1">
    <location>
        <begin position="1"/>
        <end position="32"/>
    </location>
</feature>
<keyword evidence="2" id="KW-0472">Membrane</keyword>
<dbReference type="RefSeq" id="WP_076147628.1">
    <property type="nucleotide sequence ID" value="NZ_LWLN01000001.1"/>
</dbReference>
<dbReference type="AlphaFoldDB" id="A0A1S8B0I0"/>
<dbReference type="STRING" id="301967.A6E15_15655"/>
<accession>A0A1S8B0I0</accession>
<feature type="transmembrane region" description="Helical" evidence="2">
    <location>
        <begin position="77"/>
        <end position="95"/>
    </location>
</feature>
<evidence type="ECO:0000313" key="4">
    <source>
        <dbReference type="EMBL" id="OLZ42311.1"/>
    </source>
</evidence>
<comment type="caution">
    <text evidence="4">The sequence shown here is derived from an EMBL/GenBank/DDBJ whole genome shotgun (WGS) entry which is preliminary data.</text>
</comment>
<evidence type="ECO:0000259" key="3">
    <source>
        <dbReference type="Pfam" id="PF03703"/>
    </source>
</evidence>
<dbReference type="Proteomes" id="UP000189370">
    <property type="component" value="Unassembled WGS sequence"/>
</dbReference>
<evidence type="ECO:0000313" key="5">
    <source>
        <dbReference type="Proteomes" id="UP000189370"/>
    </source>
</evidence>
<keyword evidence="2" id="KW-0812">Transmembrane</keyword>
<sequence>MSQQRDGSDVAYDETEAVGRDPDRSDRVESTSALSPLEGEEVLVDAQPTWWNWIAHAVVGGLAGLVGVVGLAVGSTAAALLGVVTALVIGGYIWYRRNRVRYLVTDRRIVVIAGFTARKITETWMEDIRGLQTSATAFSRDRGFGTIAVSHAVIPQGFTQGFSRTTALTLSGVPNYDDVANTIRQRQSERKAGDY</sequence>
<organism evidence="4 5">
    <name type="scientific">Natrinema saccharevitans</name>
    <dbReference type="NCBI Taxonomy" id="301967"/>
    <lineage>
        <taxon>Archaea</taxon>
        <taxon>Methanobacteriati</taxon>
        <taxon>Methanobacteriota</taxon>
        <taxon>Stenosarchaea group</taxon>
        <taxon>Halobacteria</taxon>
        <taxon>Halobacteriales</taxon>
        <taxon>Natrialbaceae</taxon>
        <taxon>Natrinema</taxon>
    </lineage>
</organism>
<proteinExistence type="predicted"/>
<dbReference type="EMBL" id="LWLN01000001">
    <property type="protein sequence ID" value="OLZ42311.1"/>
    <property type="molecule type" value="Genomic_DNA"/>
</dbReference>
<dbReference type="Pfam" id="PF03703">
    <property type="entry name" value="bPH_2"/>
    <property type="match status" value="1"/>
</dbReference>
<dbReference type="InterPro" id="IPR005182">
    <property type="entry name" value="YdbS-like_PH"/>
</dbReference>
<dbReference type="OrthoDB" id="239436at2157"/>
<evidence type="ECO:0000256" key="1">
    <source>
        <dbReference type="SAM" id="MobiDB-lite"/>
    </source>
</evidence>
<reference evidence="5" key="1">
    <citation type="submission" date="2016-04" db="EMBL/GenBank/DDBJ databases">
        <authorList>
            <person name="Chen S.-C."/>
            <person name="Lai M.-C."/>
        </authorList>
    </citation>
    <scope>NUCLEOTIDE SEQUENCE [LARGE SCALE GENOMIC DNA]</scope>
    <source>
        <strain evidence="5">AB14</strain>
    </source>
</reference>
<protein>
    <recommendedName>
        <fullName evidence="3">YdbS-like PH domain-containing protein</fullName>
    </recommendedName>
</protein>
<feature type="domain" description="YdbS-like PH" evidence="3">
    <location>
        <begin position="99"/>
        <end position="151"/>
    </location>
</feature>
<evidence type="ECO:0000256" key="2">
    <source>
        <dbReference type="SAM" id="Phobius"/>
    </source>
</evidence>
<gene>
    <name evidence="4" type="ORF">A6E15_15655</name>
</gene>
<name>A0A1S8B0I0_9EURY</name>
<keyword evidence="5" id="KW-1185">Reference proteome</keyword>